<dbReference type="SUPFAM" id="SSF81301">
    <property type="entry name" value="Nucleotidyltransferase"/>
    <property type="match status" value="1"/>
</dbReference>
<dbReference type="GO" id="GO:0016779">
    <property type="term" value="F:nucleotidyltransferase activity"/>
    <property type="evidence" value="ECO:0007669"/>
    <property type="project" value="InterPro"/>
</dbReference>
<evidence type="ECO:0000259" key="1">
    <source>
        <dbReference type="Pfam" id="PF01909"/>
    </source>
</evidence>
<keyword evidence="3" id="KW-1185">Reference proteome</keyword>
<feature type="domain" description="Polymerase nucleotidyl transferase" evidence="1">
    <location>
        <begin position="4"/>
        <end position="107"/>
    </location>
</feature>
<dbReference type="Gene3D" id="3.30.460.10">
    <property type="entry name" value="Beta Polymerase, domain 2"/>
    <property type="match status" value="1"/>
</dbReference>
<dbReference type="InterPro" id="IPR043519">
    <property type="entry name" value="NT_sf"/>
</dbReference>
<dbReference type="InterPro" id="IPR002934">
    <property type="entry name" value="Polymerase_NTP_transf_dom"/>
</dbReference>
<accession>A0AAQ4CUF6</accession>
<dbReference type="KEGG" id="scas:SACC_24540"/>
<protein>
    <recommendedName>
        <fullName evidence="1">Polymerase nucleotidyl transferase domain-containing protein</fullName>
    </recommendedName>
</protein>
<organism evidence="2 3">
    <name type="scientific">Saccharolobus caldissimus</name>
    <dbReference type="NCBI Taxonomy" id="1702097"/>
    <lineage>
        <taxon>Archaea</taxon>
        <taxon>Thermoproteota</taxon>
        <taxon>Thermoprotei</taxon>
        <taxon>Sulfolobales</taxon>
        <taxon>Sulfolobaceae</taxon>
        <taxon>Saccharolobus</taxon>
    </lineage>
</organism>
<proteinExistence type="predicted"/>
<dbReference type="PANTHER" id="PTHR33933">
    <property type="entry name" value="NUCLEOTIDYLTRANSFERASE"/>
    <property type="match status" value="1"/>
</dbReference>
<dbReference type="EMBL" id="AP025226">
    <property type="protein sequence ID" value="BDB99437.1"/>
    <property type="molecule type" value="Genomic_DNA"/>
</dbReference>
<dbReference type="CDD" id="cd05403">
    <property type="entry name" value="NT_KNTase_like"/>
    <property type="match status" value="1"/>
</dbReference>
<dbReference type="InterPro" id="IPR052548">
    <property type="entry name" value="Type_VII_TA_antitoxin"/>
</dbReference>
<sequence length="131" mass="15405">MDKELIDAFLKVYGDDLISLVLFGSYASGEQRRDSDIDLLVVLKEIKNRYELMRKFLSVEDILENTLYPKLREKGFEPYISPIIYDVQTATKFRPLYILMVFEARILYDREGIMTKTLEKIRRIGSKKGEI</sequence>
<gene>
    <name evidence="2" type="ORF">SACC_24540</name>
</gene>
<evidence type="ECO:0000313" key="2">
    <source>
        <dbReference type="EMBL" id="BDB99437.1"/>
    </source>
</evidence>
<reference evidence="2 3" key="1">
    <citation type="journal article" date="2022" name="Microbiol. Resour. Announc.">
        <title>Complete Genome Sequence of the Hyperthermophilic and Acidophilic Archaeon Saccharolobus caldissimus Strain HS-3T.</title>
        <authorList>
            <person name="Sakai H.D."/>
            <person name="Kurosawa N."/>
        </authorList>
    </citation>
    <scope>NUCLEOTIDE SEQUENCE [LARGE SCALE GENOMIC DNA]</scope>
    <source>
        <strain evidence="2 3">JCM32116</strain>
    </source>
</reference>
<dbReference type="Pfam" id="PF01909">
    <property type="entry name" value="NTP_transf_2"/>
    <property type="match status" value="1"/>
</dbReference>
<dbReference type="AlphaFoldDB" id="A0AAQ4CUF6"/>
<evidence type="ECO:0000313" key="3">
    <source>
        <dbReference type="Proteomes" id="UP001319921"/>
    </source>
</evidence>
<name>A0AAQ4CUF6_9CREN</name>
<dbReference type="PANTHER" id="PTHR33933:SF1">
    <property type="entry name" value="PROTEIN ADENYLYLTRANSFERASE MNTA-RELATED"/>
    <property type="match status" value="1"/>
</dbReference>
<dbReference type="Proteomes" id="UP001319921">
    <property type="component" value="Chromosome"/>
</dbReference>